<comment type="similarity">
    <text evidence="1">Belongs to the RelE toxin family.</text>
</comment>
<dbReference type="InterPro" id="IPR051803">
    <property type="entry name" value="TA_system_RelE-like_toxin"/>
</dbReference>
<dbReference type="AlphaFoldDB" id="A0A6V8QAL8"/>
<evidence type="ECO:0000313" key="4">
    <source>
        <dbReference type="Proteomes" id="UP000569018"/>
    </source>
</evidence>
<evidence type="ECO:0000313" key="3">
    <source>
        <dbReference type="EMBL" id="GFP40446.1"/>
    </source>
</evidence>
<name>A0A6V8QAL8_9ACTN</name>
<gene>
    <name evidence="3" type="ORF">HKBW3S47_02142</name>
</gene>
<dbReference type="EMBL" id="BLSD01000254">
    <property type="protein sequence ID" value="GFP40446.1"/>
    <property type="molecule type" value="Genomic_DNA"/>
</dbReference>
<proteinExistence type="inferred from homology"/>
<reference evidence="3 4" key="1">
    <citation type="journal article" date="2020" name="Front. Microbiol.">
        <title>Single-cell genomics of novel Actinobacteria with the Wood-Ljungdahl pathway discovered in a serpentinizing system.</title>
        <authorList>
            <person name="Merino N."/>
            <person name="Kawai M."/>
            <person name="Boyd E.S."/>
            <person name="Colman D.R."/>
            <person name="McGlynn S.E."/>
            <person name="Nealson K.H."/>
            <person name="Kurokawa K."/>
            <person name="Hongoh Y."/>
        </authorList>
    </citation>
    <scope>NUCLEOTIDE SEQUENCE [LARGE SCALE GENOMIC DNA]</scope>
    <source>
        <strain evidence="3 4">S47</strain>
    </source>
</reference>
<protein>
    <recommendedName>
        <fullName evidence="5">Toxin ParE1/3/4</fullName>
    </recommendedName>
</protein>
<dbReference type="Pfam" id="PF05016">
    <property type="entry name" value="ParE_toxin"/>
    <property type="match status" value="1"/>
</dbReference>
<accession>A0A6V8QAL8</accession>
<sequence length="101" mass="11841">MKSKYSLRYLPAANDDLVEILDYIAKDSPARALQFIERIEKQIGRLEVHPYPGRVPRYPKLEAAGYRVLIVENYLVFYIVRGQTVEVHRVLHGSRHYEDLL</sequence>
<keyword evidence="2" id="KW-1277">Toxin-antitoxin system</keyword>
<organism evidence="3 4">
    <name type="scientific">Candidatus Hakubella thermalkaliphila</name>
    <dbReference type="NCBI Taxonomy" id="2754717"/>
    <lineage>
        <taxon>Bacteria</taxon>
        <taxon>Bacillati</taxon>
        <taxon>Actinomycetota</taxon>
        <taxon>Actinomycetota incertae sedis</taxon>
        <taxon>Candidatus Hakubellales</taxon>
        <taxon>Candidatus Hakubellaceae</taxon>
        <taxon>Candidatus Hakubella</taxon>
    </lineage>
</organism>
<dbReference type="PANTHER" id="PTHR33755">
    <property type="entry name" value="TOXIN PARE1-RELATED"/>
    <property type="match status" value="1"/>
</dbReference>
<dbReference type="SUPFAM" id="SSF143011">
    <property type="entry name" value="RelE-like"/>
    <property type="match status" value="1"/>
</dbReference>
<evidence type="ECO:0000256" key="2">
    <source>
        <dbReference type="ARBA" id="ARBA00022649"/>
    </source>
</evidence>
<dbReference type="Gene3D" id="3.30.2310.20">
    <property type="entry name" value="RelE-like"/>
    <property type="match status" value="1"/>
</dbReference>
<dbReference type="InterPro" id="IPR035093">
    <property type="entry name" value="RelE/ParE_toxin_dom_sf"/>
</dbReference>
<dbReference type="Proteomes" id="UP000569018">
    <property type="component" value="Unassembled WGS sequence"/>
</dbReference>
<comment type="caution">
    <text evidence="3">The sequence shown here is derived from an EMBL/GenBank/DDBJ whole genome shotgun (WGS) entry which is preliminary data.</text>
</comment>
<evidence type="ECO:0000256" key="1">
    <source>
        <dbReference type="ARBA" id="ARBA00006226"/>
    </source>
</evidence>
<evidence type="ECO:0008006" key="5">
    <source>
        <dbReference type="Google" id="ProtNLM"/>
    </source>
</evidence>
<dbReference type="NCBIfam" id="TIGR02385">
    <property type="entry name" value="RelE_StbE"/>
    <property type="match status" value="1"/>
</dbReference>
<dbReference type="InterPro" id="IPR007712">
    <property type="entry name" value="RelE/ParE_toxin"/>
</dbReference>
<dbReference type="RefSeq" id="WP_176230968.1">
    <property type="nucleotide sequence ID" value="NZ_BLRU01000019.1"/>
</dbReference>